<dbReference type="PANTHER" id="PTHR44167:SF24">
    <property type="entry name" value="SERINE_THREONINE-PROTEIN KINASE CHK2"/>
    <property type="match status" value="1"/>
</dbReference>
<name>A0A9P3LAH4_9APHY</name>
<evidence type="ECO:0000313" key="2">
    <source>
        <dbReference type="EMBL" id="GJE86787.1"/>
    </source>
</evidence>
<reference evidence="2 3" key="1">
    <citation type="submission" date="2021-08" db="EMBL/GenBank/DDBJ databases">
        <title>Draft Genome Sequence of Phanerochaete sordida strain YK-624.</title>
        <authorList>
            <person name="Mori T."/>
            <person name="Dohra H."/>
            <person name="Suzuki T."/>
            <person name="Kawagishi H."/>
            <person name="Hirai H."/>
        </authorList>
    </citation>
    <scope>NUCLEOTIDE SEQUENCE [LARGE SCALE GENOMIC DNA]</scope>
    <source>
        <strain evidence="2 3">YK-624</strain>
    </source>
</reference>
<sequence>MLLKLVTAAAAATAGVVVALRLWKDSTQRQAAEGCRPVESLEGIRAQLPRDLWYPEGEGTEPIDAIWALLEGVLRQHGLDVWKHRFATCVWPGSDDQKPTCGGFGYATSYRGRGRRQGQVGFFNRFDYTNASSRPARCRDGRDVIVRVICIGNKGRTHLDILRKVAHGQMSLFSDNHALPLLDTIEFEDITFGLFPMSGFSLATTYKSWAQNSVGDVVNMIMQALEGLAFLHRHGIAHRDAFPSNFLVQWQPESMALGAPCVSQPRVYLIDFECAVAFPDGCPSEERVCVGYPLAGSLEGCPLDEYCRGVPPEVESGRPYDPFKLDVWQLGTGLSDLRTTIPEIDEALLAMINPEAATRVTASRALERLVEVLSSMPPRALLIKPEYVR</sequence>
<dbReference type="Gene3D" id="1.10.510.10">
    <property type="entry name" value="Transferase(Phosphotransferase) domain 1"/>
    <property type="match status" value="1"/>
</dbReference>
<evidence type="ECO:0000259" key="1">
    <source>
        <dbReference type="PROSITE" id="PS50011"/>
    </source>
</evidence>
<dbReference type="GO" id="GO:0044773">
    <property type="term" value="P:mitotic DNA damage checkpoint signaling"/>
    <property type="evidence" value="ECO:0007669"/>
    <property type="project" value="TreeGrafter"/>
</dbReference>
<keyword evidence="3" id="KW-1185">Reference proteome</keyword>
<dbReference type="AlphaFoldDB" id="A0A9P3LAH4"/>
<keyword evidence="2" id="KW-0808">Transferase</keyword>
<keyword evidence="2" id="KW-0418">Kinase</keyword>
<proteinExistence type="predicted"/>
<dbReference type="GO" id="GO:0005524">
    <property type="term" value="F:ATP binding"/>
    <property type="evidence" value="ECO:0007669"/>
    <property type="project" value="InterPro"/>
</dbReference>
<dbReference type="PANTHER" id="PTHR44167">
    <property type="entry name" value="OVARIAN-SPECIFIC SERINE/THREONINE-PROTEIN KINASE LOK-RELATED"/>
    <property type="match status" value="1"/>
</dbReference>
<comment type="caution">
    <text evidence="2">The sequence shown here is derived from an EMBL/GenBank/DDBJ whole genome shotgun (WGS) entry which is preliminary data.</text>
</comment>
<gene>
    <name evidence="2" type="ORF">PsYK624_028700</name>
</gene>
<dbReference type="InterPro" id="IPR000719">
    <property type="entry name" value="Prot_kinase_dom"/>
</dbReference>
<dbReference type="GO" id="GO:0005634">
    <property type="term" value="C:nucleus"/>
    <property type="evidence" value="ECO:0007669"/>
    <property type="project" value="TreeGrafter"/>
</dbReference>
<dbReference type="SMART" id="SM00220">
    <property type="entry name" value="S_TKc"/>
    <property type="match status" value="1"/>
</dbReference>
<dbReference type="PROSITE" id="PS50011">
    <property type="entry name" value="PROTEIN_KINASE_DOM"/>
    <property type="match status" value="1"/>
</dbReference>
<dbReference type="EMBL" id="BPQB01000005">
    <property type="protein sequence ID" value="GJE86787.1"/>
    <property type="molecule type" value="Genomic_DNA"/>
</dbReference>
<dbReference type="SUPFAM" id="SSF56112">
    <property type="entry name" value="Protein kinase-like (PK-like)"/>
    <property type="match status" value="1"/>
</dbReference>
<dbReference type="InterPro" id="IPR011009">
    <property type="entry name" value="Kinase-like_dom_sf"/>
</dbReference>
<protein>
    <submittedName>
        <fullName evidence="2">Kinase-like domain-containing protein</fullName>
    </submittedName>
</protein>
<feature type="domain" description="Protein kinase" evidence="1">
    <location>
        <begin position="111"/>
        <end position="389"/>
    </location>
</feature>
<organism evidence="2 3">
    <name type="scientific">Phanerochaete sordida</name>
    <dbReference type="NCBI Taxonomy" id="48140"/>
    <lineage>
        <taxon>Eukaryota</taxon>
        <taxon>Fungi</taxon>
        <taxon>Dikarya</taxon>
        <taxon>Basidiomycota</taxon>
        <taxon>Agaricomycotina</taxon>
        <taxon>Agaricomycetes</taxon>
        <taxon>Polyporales</taxon>
        <taxon>Phanerochaetaceae</taxon>
        <taxon>Phanerochaete</taxon>
    </lineage>
</organism>
<dbReference type="GO" id="GO:0004674">
    <property type="term" value="F:protein serine/threonine kinase activity"/>
    <property type="evidence" value="ECO:0007669"/>
    <property type="project" value="TreeGrafter"/>
</dbReference>
<accession>A0A9P3LAH4</accession>
<dbReference type="OrthoDB" id="2985259at2759"/>
<dbReference type="Proteomes" id="UP000703269">
    <property type="component" value="Unassembled WGS sequence"/>
</dbReference>
<evidence type="ECO:0000313" key="3">
    <source>
        <dbReference type="Proteomes" id="UP000703269"/>
    </source>
</evidence>